<organism evidence="4 5">
    <name type="scientific">Tilletia controversa</name>
    <name type="common">dwarf bunt fungus</name>
    <dbReference type="NCBI Taxonomy" id="13291"/>
    <lineage>
        <taxon>Eukaryota</taxon>
        <taxon>Fungi</taxon>
        <taxon>Dikarya</taxon>
        <taxon>Basidiomycota</taxon>
        <taxon>Ustilaginomycotina</taxon>
        <taxon>Exobasidiomycetes</taxon>
        <taxon>Tilletiales</taxon>
        <taxon>Tilletiaceae</taxon>
        <taxon>Tilletia</taxon>
    </lineage>
</organism>
<feature type="compositionally biased region" description="Low complexity" evidence="3">
    <location>
        <begin position="480"/>
        <end position="499"/>
    </location>
</feature>
<protein>
    <submittedName>
        <fullName evidence="4">Uncharacterized protein</fullName>
    </submittedName>
</protein>
<dbReference type="EMBL" id="LWDE02000178">
    <property type="protein sequence ID" value="KAE8252221.1"/>
    <property type="molecule type" value="Genomic_DNA"/>
</dbReference>
<dbReference type="GO" id="GO:0006355">
    <property type="term" value="P:regulation of DNA-templated transcription"/>
    <property type="evidence" value="ECO:0007669"/>
    <property type="project" value="InterPro"/>
</dbReference>
<dbReference type="Pfam" id="PF04931">
    <property type="entry name" value="DNA_pol_phi"/>
    <property type="match status" value="1"/>
</dbReference>
<evidence type="ECO:0000256" key="1">
    <source>
        <dbReference type="ARBA" id="ARBA00004123"/>
    </source>
</evidence>
<dbReference type="GO" id="GO:0003677">
    <property type="term" value="F:DNA binding"/>
    <property type="evidence" value="ECO:0007669"/>
    <property type="project" value="InterPro"/>
</dbReference>
<feature type="region of interest" description="Disordered" evidence="3">
    <location>
        <begin position="365"/>
        <end position="384"/>
    </location>
</feature>
<dbReference type="GO" id="GO:0005730">
    <property type="term" value="C:nucleolus"/>
    <property type="evidence" value="ECO:0007669"/>
    <property type="project" value="InterPro"/>
</dbReference>
<feature type="compositionally biased region" description="Acidic residues" evidence="3">
    <location>
        <begin position="66"/>
        <end position="75"/>
    </location>
</feature>
<sequence>MDEAGDGDEEEDDEEEDEDDDDDDETSLDSDIEADTEVDPELRSKVLKALQASGIAENSNNKNGAQEDDESDAESDVTMLDDEQMMKLDDKLASIFRIQAKGKGVQSADEHKEALAQQNKVLDLLDSFAARQAGSPLALSLISPLLSVIRSADREEGRQVAGRAATILRSRLGGAGKATVEVKDVVGGEKDVDVDVDVDVEKCVKDLEEVHQLATDPNAFGHIGACVSANSILVRAALSSSSSKNVEAELTRIHRATLASFFQRRGVKPNSAFVRDVLVRSPVVGWWLRTDLLGLLGGEVVEVEGGKKGKGETLRKDCVREGLKLLHAVLVHSLQLPDVTTKEARGFLSDLNAKILSILREACTAPSSSSSSSSTTETRTQPRMKNLRELVKFAQQAARILKSSPKFTAAKATEGPTDVAEVCNLDGWVEYAGLLAKSETTGGVGSNKALGMQVQQLVAALRGDTGNKKKKEKVVVDAAAATATKETTTTTAAAPAAAASGPPTLKKKRSRVEEEEKAATGPKDEEGKKAKVNGGGKEEKRVKKVKT</sequence>
<keyword evidence="5" id="KW-1185">Reference proteome</keyword>
<comment type="subcellular location">
    <subcellularLocation>
        <location evidence="1">Nucleus</location>
    </subcellularLocation>
</comment>
<name>A0A8X7MXU5_9BASI</name>
<accession>A0A8X7MXU5</accession>
<evidence type="ECO:0000256" key="2">
    <source>
        <dbReference type="ARBA" id="ARBA00023242"/>
    </source>
</evidence>
<feature type="compositionally biased region" description="Basic and acidic residues" evidence="3">
    <location>
        <begin position="511"/>
        <end position="529"/>
    </location>
</feature>
<dbReference type="PANTHER" id="PTHR13213:SF2">
    <property type="entry name" value="MYB-BINDING PROTEIN 1A"/>
    <property type="match status" value="1"/>
</dbReference>
<reference evidence="4" key="1">
    <citation type="submission" date="2016-04" db="EMBL/GenBank/DDBJ databases">
        <authorList>
            <person name="Nguyen H.D."/>
            <person name="Samba Siva P."/>
            <person name="Cullis J."/>
            <person name="Levesque C.A."/>
            <person name="Hambleton S."/>
        </authorList>
    </citation>
    <scope>NUCLEOTIDE SEQUENCE</scope>
    <source>
        <strain evidence="4">DAOMC 236426</strain>
    </source>
</reference>
<evidence type="ECO:0000256" key="3">
    <source>
        <dbReference type="SAM" id="MobiDB-lite"/>
    </source>
</evidence>
<comment type="caution">
    <text evidence="4">The sequence shown here is derived from an EMBL/GenBank/DDBJ whole genome shotgun (WGS) entry which is preliminary data.</text>
</comment>
<dbReference type="AlphaFoldDB" id="A0A8X7MXU5"/>
<evidence type="ECO:0000313" key="5">
    <source>
        <dbReference type="Proteomes" id="UP000077684"/>
    </source>
</evidence>
<keyword evidence="2" id="KW-0539">Nucleus</keyword>
<evidence type="ECO:0000313" key="4">
    <source>
        <dbReference type="EMBL" id="KAE8252221.1"/>
    </source>
</evidence>
<feature type="region of interest" description="Disordered" evidence="3">
    <location>
        <begin position="480"/>
        <end position="547"/>
    </location>
</feature>
<dbReference type="Proteomes" id="UP000077684">
    <property type="component" value="Unassembled WGS sequence"/>
</dbReference>
<feature type="compositionally biased region" description="Acidic residues" evidence="3">
    <location>
        <begin position="1"/>
        <end position="39"/>
    </location>
</feature>
<gene>
    <name evidence="4" type="ORF">A4X06_0g2351</name>
</gene>
<dbReference type="InterPro" id="IPR007015">
    <property type="entry name" value="DNA_pol_V/MYBBP1A"/>
</dbReference>
<reference evidence="4" key="2">
    <citation type="journal article" date="2019" name="IMA Fungus">
        <title>Genome sequencing and comparison of five Tilletia species to identify candidate genes for the detection of regulated species infecting wheat.</title>
        <authorList>
            <person name="Nguyen H.D.T."/>
            <person name="Sultana T."/>
            <person name="Kesanakurti P."/>
            <person name="Hambleton S."/>
        </authorList>
    </citation>
    <scope>NUCLEOTIDE SEQUENCE</scope>
    <source>
        <strain evidence="4">DAOMC 236426</strain>
    </source>
</reference>
<dbReference type="PANTHER" id="PTHR13213">
    <property type="entry name" value="MYB-BINDING PROTEIN 1A FAMILY MEMBER"/>
    <property type="match status" value="1"/>
</dbReference>
<feature type="region of interest" description="Disordered" evidence="3">
    <location>
        <begin position="1"/>
        <end position="75"/>
    </location>
</feature>
<proteinExistence type="predicted"/>